<dbReference type="AlphaFoldDB" id="A0A915JXJ8"/>
<protein>
    <submittedName>
        <fullName evidence="2">Uncharacterized protein</fullName>
    </submittedName>
</protein>
<keyword evidence="1" id="KW-1185">Reference proteome</keyword>
<dbReference type="Proteomes" id="UP000887565">
    <property type="component" value="Unplaced"/>
</dbReference>
<name>A0A915JXJ8_ROMCU</name>
<proteinExistence type="predicted"/>
<reference evidence="2" key="1">
    <citation type="submission" date="2022-11" db="UniProtKB">
        <authorList>
            <consortium name="WormBaseParasite"/>
        </authorList>
    </citation>
    <scope>IDENTIFICATION</scope>
</reference>
<sequence length="136" mass="15676">MRDTAVNDLIFCLCNVQGFTKPKDNMQMWCGGRDEMEIETNNEDHDDDAYYDKMLVVALNHFFQKMQSLGPHKDNVFWRGHEMGRQAAISETKSRRRGNAISCATIKAALNITKYGKKQTVWAICHKEQFWGIVEG</sequence>
<organism evidence="1 2">
    <name type="scientific">Romanomermis culicivorax</name>
    <name type="common">Nematode worm</name>
    <dbReference type="NCBI Taxonomy" id="13658"/>
    <lineage>
        <taxon>Eukaryota</taxon>
        <taxon>Metazoa</taxon>
        <taxon>Ecdysozoa</taxon>
        <taxon>Nematoda</taxon>
        <taxon>Enoplea</taxon>
        <taxon>Dorylaimia</taxon>
        <taxon>Mermithida</taxon>
        <taxon>Mermithoidea</taxon>
        <taxon>Mermithidae</taxon>
        <taxon>Romanomermis</taxon>
    </lineage>
</organism>
<evidence type="ECO:0000313" key="1">
    <source>
        <dbReference type="Proteomes" id="UP000887565"/>
    </source>
</evidence>
<accession>A0A915JXJ8</accession>
<dbReference type="WBParaSite" id="nRc.2.0.1.t31171-RA">
    <property type="protein sequence ID" value="nRc.2.0.1.t31171-RA"/>
    <property type="gene ID" value="nRc.2.0.1.g31171"/>
</dbReference>
<evidence type="ECO:0000313" key="2">
    <source>
        <dbReference type="WBParaSite" id="nRc.2.0.1.t31171-RA"/>
    </source>
</evidence>